<dbReference type="AlphaFoldDB" id="A0A6C0JU97"/>
<evidence type="ECO:0000259" key="1">
    <source>
        <dbReference type="Pfam" id="PF00149"/>
    </source>
</evidence>
<feature type="domain" description="Calcineurin-like phosphoesterase" evidence="1">
    <location>
        <begin position="1"/>
        <end position="191"/>
    </location>
</feature>
<name>A0A6C0JU97_9ZZZZ</name>
<proteinExistence type="predicted"/>
<reference evidence="2" key="1">
    <citation type="journal article" date="2020" name="Nature">
        <title>Giant virus diversity and host interactions through global metagenomics.</title>
        <authorList>
            <person name="Schulz F."/>
            <person name="Roux S."/>
            <person name="Paez-Espino D."/>
            <person name="Jungbluth S."/>
            <person name="Walsh D.A."/>
            <person name="Denef V.J."/>
            <person name="McMahon K.D."/>
            <person name="Konstantinidis K.T."/>
            <person name="Eloe-Fadrosh E.A."/>
            <person name="Kyrpides N.C."/>
            <person name="Woyke T."/>
        </authorList>
    </citation>
    <scope>NUCLEOTIDE SEQUENCE</scope>
    <source>
        <strain evidence="2">GVMAG-S-1064190-84</strain>
    </source>
</reference>
<dbReference type="InterPro" id="IPR050535">
    <property type="entry name" value="DNA_Repair-Maintenance_Comp"/>
</dbReference>
<dbReference type="Pfam" id="PF00149">
    <property type="entry name" value="Metallophos"/>
    <property type="match status" value="1"/>
</dbReference>
<dbReference type="EMBL" id="MN740699">
    <property type="protein sequence ID" value="QHU08943.1"/>
    <property type="molecule type" value="Genomic_DNA"/>
</dbReference>
<accession>A0A6C0JU97</accession>
<dbReference type="GO" id="GO:0016787">
    <property type="term" value="F:hydrolase activity"/>
    <property type="evidence" value="ECO:0007669"/>
    <property type="project" value="InterPro"/>
</dbReference>
<organism evidence="2">
    <name type="scientific">viral metagenome</name>
    <dbReference type="NCBI Taxonomy" id="1070528"/>
    <lineage>
        <taxon>unclassified sequences</taxon>
        <taxon>metagenomes</taxon>
        <taxon>organismal metagenomes</taxon>
    </lineage>
</organism>
<evidence type="ECO:0000313" key="2">
    <source>
        <dbReference type="EMBL" id="QHU08943.1"/>
    </source>
</evidence>
<dbReference type="PANTHER" id="PTHR30337">
    <property type="entry name" value="COMPONENT OF ATP-DEPENDENT DSDNA EXONUCLEASE"/>
    <property type="match status" value="1"/>
</dbReference>
<protein>
    <recommendedName>
        <fullName evidence="1">Calcineurin-like phosphoesterase domain-containing protein</fullName>
    </recommendedName>
</protein>
<dbReference type="SUPFAM" id="SSF56300">
    <property type="entry name" value="Metallo-dependent phosphatases"/>
    <property type="match status" value="1"/>
</dbReference>
<sequence length="356" mass="42086">MKIAILGDTHFGIRNGDTSFHSYYKRFYDFFIEYLIENDIHTVIQTGDLFDNRRFININSLKLVRDYFFDRLLNNDIQLHTIIGNHDIFNKNTVSVNSPDLLFRDYSNITIHNRFNTIKIGGLSIDFVPWICDENHDEIVESIKNSKSDICVGHFELNNFCMYRGIPHLNGEFDSSFVKNYKMTISGHFHHKSSSKNIHYVGTPYQLTWADYEDDRGFHILDIDSLKLDFHLNPFTIFQKVTYDDTIQDMEYWTKIFDYEKLKDNFVKLIIDNKSNPYIFDTVLDRIQKISILKLNIVENHNHNELDDFQEETDTEDTMAILNHFIDENELQLDKNKFKSLIHVIYNEALNTGVTD</sequence>
<dbReference type="InterPro" id="IPR029052">
    <property type="entry name" value="Metallo-depent_PP-like"/>
</dbReference>
<dbReference type="Gene3D" id="3.60.21.10">
    <property type="match status" value="1"/>
</dbReference>
<dbReference type="InterPro" id="IPR004843">
    <property type="entry name" value="Calcineurin-like_PHP"/>
</dbReference>